<dbReference type="AlphaFoldDB" id="A0A542D4A3"/>
<evidence type="ECO:0000256" key="1">
    <source>
        <dbReference type="ARBA" id="ARBA00022729"/>
    </source>
</evidence>
<dbReference type="EMBL" id="VISQ01000001">
    <property type="protein sequence ID" value="TVZ72383.1"/>
    <property type="molecule type" value="Genomic_DNA"/>
</dbReference>
<protein>
    <submittedName>
        <fullName evidence="6">Alginate lyase</fullName>
    </submittedName>
</protein>
<dbReference type="InterPro" id="IPR008929">
    <property type="entry name" value="Chondroitin_lyas"/>
</dbReference>
<keyword evidence="2 6" id="KW-0456">Lyase</keyword>
<organism evidence="6">
    <name type="scientific">Serratia fonticola</name>
    <dbReference type="NCBI Taxonomy" id="47917"/>
    <lineage>
        <taxon>Bacteria</taxon>
        <taxon>Pseudomonadati</taxon>
        <taxon>Pseudomonadota</taxon>
        <taxon>Gammaproteobacteria</taxon>
        <taxon>Enterobacterales</taxon>
        <taxon>Yersiniaceae</taxon>
        <taxon>Serratia</taxon>
    </lineage>
</organism>
<evidence type="ECO:0000313" key="6">
    <source>
        <dbReference type="EMBL" id="TVZ72383.1"/>
    </source>
</evidence>
<reference evidence="6" key="1">
    <citation type="submission" date="2019-06" db="EMBL/GenBank/DDBJ databases">
        <authorList>
            <person name="Deangelis K."/>
            <person name="Huntemann M."/>
            <person name="Clum A."/>
            <person name="Pillay M."/>
            <person name="Palaniappan K."/>
            <person name="Varghese N."/>
            <person name="Mikhailova N."/>
            <person name="Stamatis D."/>
            <person name="Reddy T."/>
            <person name="Daum C."/>
            <person name="Shapiro N."/>
            <person name="Ivanova N."/>
            <person name="Kyrpides N."/>
            <person name="Woyke T."/>
        </authorList>
    </citation>
    <scope>NUCLEOTIDE SEQUENCE [LARGE SCALE GENOMIC DNA]</scope>
    <source>
        <strain evidence="6">128R</strain>
    </source>
</reference>
<proteinExistence type="predicted"/>
<name>A0A542D4A3_SERFO</name>
<evidence type="ECO:0000259" key="5">
    <source>
        <dbReference type="Pfam" id="PF05426"/>
    </source>
</evidence>
<comment type="caution">
    <text evidence="6">The sequence shown here is derived from an EMBL/GenBank/DDBJ whole genome shotgun (WGS) entry which is preliminary data.</text>
</comment>
<feature type="region of interest" description="Disordered" evidence="3">
    <location>
        <begin position="112"/>
        <end position="132"/>
    </location>
</feature>
<evidence type="ECO:0000256" key="4">
    <source>
        <dbReference type="SAM" id="SignalP"/>
    </source>
</evidence>
<feature type="chain" id="PRO_5022190488" evidence="4">
    <location>
        <begin position="31"/>
        <end position="411"/>
    </location>
</feature>
<dbReference type="Gene3D" id="1.50.10.100">
    <property type="entry name" value="Chondroitin AC/alginate lyase"/>
    <property type="match status" value="1"/>
</dbReference>
<dbReference type="GO" id="GO:0016829">
    <property type="term" value="F:lyase activity"/>
    <property type="evidence" value="ECO:0007669"/>
    <property type="project" value="UniProtKB-KW"/>
</dbReference>
<feature type="signal peptide" evidence="4">
    <location>
        <begin position="1"/>
        <end position="30"/>
    </location>
</feature>
<dbReference type="Pfam" id="PF05426">
    <property type="entry name" value="Alginate_lyase"/>
    <property type="match status" value="1"/>
</dbReference>
<feature type="domain" description="Alginate lyase" evidence="5">
    <location>
        <begin position="78"/>
        <end position="355"/>
    </location>
</feature>
<evidence type="ECO:0000256" key="2">
    <source>
        <dbReference type="ARBA" id="ARBA00023239"/>
    </source>
</evidence>
<dbReference type="GO" id="GO:0042597">
    <property type="term" value="C:periplasmic space"/>
    <property type="evidence" value="ECO:0007669"/>
    <property type="project" value="InterPro"/>
</dbReference>
<dbReference type="OrthoDB" id="7210452at2"/>
<accession>A0A542D4A3</accession>
<dbReference type="InterPro" id="IPR008397">
    <property type="entry name" value="Alginate_lyase_dom"/>
</dbReference>
<gene>
    <name evidence="6" type="ORF">FHU10_5056</name>
</gene>
<dbReference type="SUPFAM" id="SSF48230">
    <property type="entry name" value="Chondroitin AC/alginate lyase"/>
    <property type="match status" value="1"/>
</dbReference>
<sequence>MLPTKKAFLPRLPLLALTVAALLHTTDSFAADAHPLIVKLDDLQYSQQQIAAQKPAFIGAYKRLITSADKALKKPLYSVMDKSLTAASGDKHDYYSFPPYWWPDPSKKDGLPYIRKDGETNPDSNSDATDKKRLNSMSSDVWSLALAWHFSQNKAYAEKARDQLVNWFINPQTRMNPNLQYAQAIPGINDGRGIGLIDSRALVDVIDAIELLRPANVISEEQYQQLKQWYGDFYQWMTTSQNGFEEDNWHNNHGTYYDLQAASFALFSGKTEDAKRRLQITQLRRIANQFDIEGRQMAELERTRPWHYSNFNLEAYNKLGRLGEVAGVDVWNFSLDGHSLRQGYQYIAGFVHSDAPWPWKDIDKMNDKKALVNIVTAARAWPEDSLFREKAQWLMASYPDEITTLIAPLKP</sequence>
<reference evidence="6" key="2">
    <citation type="submission" date="2019-08" db="EMBL/GenBank/DDBJ databases">
        <title>Investigation of anaerobic lignin degradation for improved lignocellulosic biofuels.</title>
        <authorList>
            <person name="Deangelis K.PhD."/>
        </authorList>
    </citation>
    <scope>NUCLEOTIDE SEQUENCE [LARGE SCALE GENOMIC DNA]</scope>
    <source>
        <strain evidence="6">128R</strain>
    </source>
</reference>
<evidence type="ECO:0000256" key="3">
    <source>
        <dbReference type="SAM" id="MobiDB-lite"/>
    </source>
</evidence>
<keyword evidence="1 4" id="KW-0732">Signal</keyword>